<evidence type="ECO:0000259" key="21">
    <source>
        <dbReference type="Pfam" id="PF01425"/>
    </source>
</evidence>
<feature type="active site" description="Acyl-ester intermediate" evidence="18">
    <location>
        <position position="248"/>
    </location>
</feature>
<dbReference type="EC" id="3.5.1.99" evidence="3"/>
<feature type="binding site" evidence="19">
    <location>
        <begin position="245"/>
        <end position="248"/>
    </location>
    <ligand>
        <name>substrate</name>
    </ligand>
</feature>
<comment type="catalytic activity">
    <reaction evidence="14">
        <text>N-octadecanoyl ethanolamine + H2O = octadecanoate + ethanolamine</text>
        <dbReference type="Rhea" id="RHEA:63124"/>
        <dbReference type="ChEBI" id="CHEBI:15377"/>
        <dbReference type="ChEBI" id="CHEBI:25629"/>
        <dbReference type="ChEBI" id="CHEBI:57603"/>
        <dbReference type="ChEBI" id="CHEBI:85299"/>
    </reaction>
    <physiologicalReaction direction="left-to-right" evidence="14">
        <dbReference type="Rhea" id="RHEA:63125"/>
    </physiologicalReaction>
</comment>
<comment type="catalytic activity">
    <reaction evidence="12">
        <text>N-(15Z-tetracosenoyl)-ethanolamine + H2O = (15Z)-tetracosenoate + ethanolamine</text>
        <dbReference type="Rhea" id="RHEA:63144"/>
        <dbReference type="ChEBI" id="CHEBI:15377"/>
        <dbReference type="ChEBI" id="CHEBI:32392"/>
        <dbReference type="ChEBI" id="CHEBI:57603"/>
        <dbReference type="ChEBI" id="CHEBI:146187"/>
    </reaction>
    <physiologicalReaction direction="left-to-right" evidence="12">
        <dbReference type="Rhea" id="RHEA:63145"/>
    </physiologicalReaction>
</comment>
<dbReference type="Pfam" id="PF01425">
    <property type="entry name" value="Amidase"/>
    <property type="match status" value="1"/>
</dbReference>
<sequence>LQPNSGIILTMSLLLIATIVIGLLSYFFVRREKRKARVAELEEKVRLRQEERKKSIEWATNEAKAVSEEKRKAIGALDFDQLREALQKGDFTCSEVVSAYYTFALKANENTNAVTLFIHESRQWAAEWDEKAAKGEKKPKLFGVPVSIKECTLMKGYDQTRGYASGIHNPAQYDSPLVAQLKEMGAIPFVQTNVPASLLSFTCGNAVYGWTENPHKKGRTPGGSSGGESAIIAAGGSLLGIGGDVGGSIRIPAHYAGIAGIKPSHLRFSSMHTTGSVPGRPLINSSDGPLAPSIDTCAEICKMMWSTTWHSDYDSYVPPVLWRDDLYQEGKKYKIGYYTDDGWFTPTPGCARVVEEAKKALEAKGHTLVPFSPPNVPEIYRLFVCSVCVDGGKYLMDLLENDLTPPVFLSAMMPLRIPIVLQRAAGTLAGLLGYKRIDKFLHCMARTTSELRQSYAAIEAYRHTFVNEMKKAGVDILLCPANIMPAPPHEGPLHLSCGVSYTAIFNLLDFGAGVCKAGTWSQEDERKLVDYPTTDLWYKMAKDFSKDSVGLPLGVQVAAPPYMEEGVLRVLSDIEHGLKK</sequence>
<dbReference type="PIRSF" id="PIRSF001221">
    <property type="entry name" value="Amidase_fungi"/>
    <property type="match status" value="1"/>
</dbReference>
<dbReference type="Gene3D" id="3.90.1300.10">
    <property type="entry name" value="Amidase signature (AS) domain"/>
    <property type="match status" value="1"/>
</dbReference>
<dbReference type="InterPro" id="IPR052096">
    <property type="entry name" value="Endocannabinoid_amidase"/>
</dbReference>
<comment type="catalytic activity">
    <reaction evidence="10">
        <text>N-(5Z,8Z,11Z,14Z-eicosatetraenoyl)-ethanolamine + H2O = ethanolamine + (5Z,8Z,11Z,14Z)-eicosatetraenoate</text>
        <dbReference type="Rhea" id="RHEA:26136"/>
        <dbReference type="ChEBI" id="CHEBI:2700"/>
        <dbReference type="ChEBI" id="CHEBI:15377"/>
        <dbReference type="ChEBI" id="CHEBI:32395"/>
        <dbReference type="ChEBI" id="CHEBI:57603"/>
        <dbReference type="EC" id="3.5.1.99"/>
    </reaction>
    <physiologicalReaction direction="left-to-right" evidence="10">
        <dbReference type="Rhea" id="RHEA:26137"/>
    </physiologicalReaction>
</comment>
<feature type="transmembrane region" description="Helical" evidence="20">
    <location>
        <begin position="6"/>
        <end position="29"/>
    </location>
</feature>
<keyword evidence="6" id="KW-0442">Lipid degradation</keyword>
<feature type="active site" description="Charge relay system" evidence="18">
    <location>
        <position position="149"/>
    </location>
</feature>
<evidence type="ECO:0000256" key="11">
    <source>
        <dbReference type="ARBA" id="ARBA00050294"/>
    </source>
</evidence>
<accession>A0AAV5W2E8</accession>
<evidence type="ECO:0000256" key="15">
    <source>
        <dbReference type="ARBA" id="ARBA00052458"/>
    </source>
</evidence>
<keyword evidence="23" id="KW-1185">Reference proteome</keyword>
<feature type="binding site" evidence="19">
    <location>
        <position position="198"/>
    </location>
    <ligand>
        <name>substrate</name>
    </ligand>
</feature>
<comment type="catalytic activity">
    <reaction evidence="9">
        <text>N-(9Z-octadecenoyl) ethanolamine + H2O = ethanolamine + (9Z)-octadecenoate</text>
        <dbReference type="Rhea" id="RHEA:45060"/>
        <dbReference type="ChEBI" id="CHEBI:15377"/>
        <dbReference type="ChEBI" id="CHEBI:30823"/>
        <dbReference type="ChEBI" id="CHEBI:57603"/>
        <dbReference type="ChEBI" id="CHEBI:71466"/>
    </reaction>
    <physiologicalReaction direction="left-to-right" evidence="9">
        <dbReference type="Rhea" id="RHEA:45061"/>
    </physiologicalReaction>
</comment>
<evidence type="ECO:0000256" key="5">
    <source>
        <dbReference type="ARBA" id="ARBA00022801"/>
    </source>
</evidence>
<evidence type="ECO:0000256" key="3">
    <source>
        <dbReference type="ARBA" id="ARBA00012112"/>
    </source>
</evidence>
<dbReference type="CDD" id="cd14688">
    <property type="entry name" value="bZIP_YAP"/>
    <property type="match status" value="1"/>
</dbReference>
<dbReference type="Proteomes" id="UP001432322">
    <property type="component" value="Unassembled WGS sequence"/>
</dbReference>
<dbReference type="PANTHER" id="PTHR45847">
    <property type="entry name" value="FATTY ACID AMIDE HYDROLASE"/>
    <property type="match status" value="1"/>
</dbReference>
<evidence type="ECO:0000256" key="2">
    <source>
        <dbReference type="ARBA" id="ARBA00009199"/>
    </source>
</evidence>
<evidence type="ECO:0000313" key="22">
    <source>
        <dbReference type="EMBL" id="GMT26002.1"/>
    </source>
</evidence>
<keyword evidence="7" id="KW-0443">Lipid metabolism</keyword>
<feature type="domain" description="Amidase" evidence="21">
    <location>
        <begin position="95"/>
        <end position="568"/>
    </location>
</feature>
<comment type="similarity">
    <text evidence="2">Belongs to the amidase family.</text>
</comment>
<evidence type="ECO:0000256" key="14">
    <source>
        <dbReference type="ARBA" id="ARBA00051454"/>
    </source>
</evidence>
<evidence type="ECO:0000256" key="19">
    <source>
        <dbReference type="PIRSR" id="PIRSR001221-2"/>
    </source>
</evidence>
<keyword evidence="20" id="KW-1133">Transmembrane helix</keyword>
<keyword evidence="20" id="KW-0812">Transmembrane</keyword>
<dbReference type="InterPro" id="IPR020556">
    <property type="entry name" value="Amidase_CS"/>
</dbReference>
<feature type="non-terminal residue" evidence="22">
    <location>
        <position position="1"/>
    </location>
</feature>
<evidence type="ECO:0000256" key="4">
    <source>
        <dbReference type="ARBA" id="ARBA00022553"/>
    </source>
</evidence>
<dbReference type="PROSITE" id="PS00571">
    <property type="entry name" value="AMIDASES"/>
    <property type="match status" value="1"/>
</dbReference>
<keyword evidence="20" id="KW-0472">Membrane</keyword>
<comment type="catalytic activity">
    <reaction evidence="16">
        <text>N-(5Z,8Z,11Z,14Z)-eicosatetraenoyl-glycine + H2O = (5Z,8Z,11Z,14Z)-eicosatetraenoate + glycine</text>
        <dbReference type="Rhea" id="RHEA:64108"/>
        <dbReference type="ChEBI" id="CHEBI:15377"/>
        <dbReference type="ChEBI" id="CHEBI:32395"/>
        <dbReference type="ChEBI" id="CHEBI:57305"/>
        <dbReference type="ChEBI" id="CHEBI:59002"/>
    </reaction>
    <physiologicalReaction direction="left-to-right" evidence="16">
        <dbReference type="Rhea" id="RHEA:64109"/>
    </physiologicalReaction>
</comment>
<evidence type="ECO:0000256" key="12">
    <source>
        <dbReference type="ARBA" id="ARBA00050992"/>
    </source>
</evidence>
<dbReference type="GO" id="GO:0004040">
    <property type="term" value="F:amidase activity"/>
    <property type="evidence" value="ECO:0007669"/>
    <property type="project" value="TreeGrafter"/>
</dbReference>
<dbReference type="EMBL" id="BTSY01000004">
    <property type="protein sequence ID" value="GMT26002.1"/>
    <property type="molecule type" value="Genomic_DNA"/>
</dbReference>
<feature type="binding site" evidence="19">
    <location>
        <position position="224"/>
    </location>
    <ligand>
        <name>substrate</name>
    </ligand>
</feature>
<organism evidence="22 23">
    <name type="scientific">Pristionchus fissidentatus</name>
    <dbReference type="NCBI Taxonomy" id="1538716"/>
    <lineage>
        <taxon>Eukaryota</taxon>
        <taxon>Metazoa</taxon>
        <taxon>Ecdysozoa</taxon>
        <taxon>Nematoda</taxon>
        <taxon>Chromadorea</taxon>
        <taxon>Rhabditida</taxon>
        <taxon>Rhabditina</taxon>
        <taxon>Diplogasteromorpha</taxon>
        <taxon>Diplogasteroidea</taxon>
        <taxon>Neodiplogasteridae</taxon>
        <taxon>Pristionchus</taxon>
    </lineage>
</organism>
<dbReference type="AlphaFoldDB" id="A0AAV5W2E8"/>
<proteinExistence type="inferred from homology"/>
<feature type="active site" description="Charge relay system" evidence="18">
    <location>
        <position position="224"/>
    </location>
</feature>
<evidence type="ECO:0000256" key="18">
    <source>
        <dbReference type="PIRSR" id="PIRSR001221-1"/>
    </source>
</evidence>
<dbReference type="GO" id="GO:0009062">
    <property type="term" value="P:fatty acid catabolic process"/>
    <property type="evidence" value="ECO:0007669"/>
    <property type="project" value="TreeGrafter"/>
</dbReference>
<evidence type="ECO:0000256" key="17">
    <source>
        <dbReference type="ARBA" id="ARBA00077216"/>
    </source>
</evidence>
<evidence type="ECO:0000256" key="13">
    <source>
        <dbReference type="ARBA" id="ARBA00051346"/>
    </source>
</evidence>
<dbReference type="GO" id="GO:0017064">
    <property type="term" value="F:fatty acid amide hydrolase activity"/>
    <property type="evidence" value="ECO:0007669"/>
    <property type="project" value="UniProtKB-EC"/>
</dbReference>
<evidence type="ECO:0000256" key="6">
    <source>
        <dbReference type="ARBA" id="ARBA00022963"/>
    </source>
</evidence>
<dbReference type="InterPro" id="IPR023631">
    <property type="entry name" value="Amidase_dom"/>
</dbReference>
<comment type="catalytic activity">
    <reaction evidence="15">
        <text>N-docosanoyl-ethanolamine + H2O = docosanoate + ethanolamine</text>
        <dbReference type="Rhea" id="RHEA:63128"/>
        <dbReference type="ChEBI" id="CHEBI:15377"/>
        <dbReference type="ChEBI" id="CHEBI:23858"/>
        <dbReference type="ChEBI" id="CHEBI:57603"/>
        <dbReference type="ChEBI" id="CHEBI:146186"/>
    </reaction>
    <physiologicalReaction direction="left-to-right" evidence="15">
        <dbReference type="Rhea" id="RHEA:63129"/>
    </physiologicalReaction>
</comment>
<dbReference type="PANTHER" id="PTHR45847:SF10">
    <property type="entry name" value="FATTY ACID AMIDE HYDROLASE 1"/>
    <property type="match status" value="1"/>
</dbReference>
<comment type="catalytic activity">
    <reaction evidence="1">
        <text>(9Z)-octadecenamide + H2O = (9Z)-octadecenoate + NH4(+)</text>
        <dbReference type="Rhea" id="RHEA:26506"/>
        <dbReference type="ChEBI" id="CHEBI:15377"/>
        <dbReference type="ChEBI" id="CHEBI:28938"/>
        <dbReference type="ChEBI" id="CHEBI:30823"/>
        <dbReference type="ChEBI" id="CHEBI:116314"/>
        <dbReference type="EC" id="3.5.1.99"/>
    </reaction>
    <physiologicalReaction direction="left-to-right" evidence="1">
        <dbReference type="Rhea" id="RHEA:26507"/>
    </physiologicalReaction>
</comment>
<name>A0AAV5W2E8_9BILA</name>
<dbReference type="SUPFAM" id="SSF75304">
    <property type="entry name" value="Amidase signature (AS) enzymes"/>
    <property type="match status" value="1"/>
</dbReference>
<evidence type="ECO:0000256" key="16">
    <source>
        <dbReference type="ARBA" id="ARBA00052709"/>
    </source>
</evidence>
<comment type="caution">
    <text evidence="22">The sequence shown here is derived from an EMBL/GenBank/DDBJ whole genome shotgun (WGS) entry which is preliminary data.</text>
</comment>
<comment type="catalytic activity">
    <reaction evidence="11">
        <text>N-(5Z,8Z,11Z,14Z-eicosatetraenoyl)-L-serine + H2O = (5Z,8Z,11Z,14Z)-eicosatetraenoate + L-serine</text>
        <dbReference type="Rhea" id="RHEA:64116"/>
        <dbReference type="ChEBI" id="CHEBI:15377"/>
        <dbReference type="ChEBI" id="CHEBI:32395"/>
        <dbReference type="ChEBI" id="CHEBI:33384"/>
        <dbReference type="ChEBI" id="CHEBI:149697"/>
    </reaction>
    <physiologicalReaction direction="left-to-right" evidence="11">
        <dbReference type="Rhea" id="RHEA:64117"/>
    </physiologicalReaction>
</comment>
<dbReference type="InterPro" id="IPR036928">
    <property type="entry name" value="AS_sf"/>
</dbReference>
<evidence type="ECO:0000256" key="1">
    <source>
        <dbReference type="ARBA" id="ARBA00000208"/>
    </source>
</evidence>
<evidence type="ECO:0000256" key="7">
    <source>
        <dbReference type="ARBA" id="ARBA00023098"/>
    </source>
</evidence>
<protein>
    <recommendedName>
        <fullName evidence="3">fatty acid amide hydrolase</fullName>
        <ecNumber evidence="3">3.5.1.99</ecNumber>
    </recommendedName>
    <alternativeName>
        <fullName evidence="17">Anandamide amidohydrolase 1</fullName>
    </alternativeName>
</protein>
<evidence type="ECO:0000313" key="23">
    <source>
        <dbReference type="Proteomes" id="UP001432322"/>
    </source>
</evidence>
<dbReference type="FunFam" id="3.90.1300.10:FF:000001">
    <property type="entry name" value="Fatty-acid amide hydrolase 1"/>
    <property type="match status" value="1"/>
</dbReference>
<evidence type="ECO:0000256" key="9">
    <source>
        <dbReference type="ARBA" id="ARBA00048052"/>
    </source>
</evidence>
<evidence type="ECO:0000256" key="20">
    <source>
        <dbReference type="SAM" id="Phobius"/>
    </source>
</evidence>
<gene>
    <name evidence="22" type="ORF">PFISCL1PPCAC_17299</name>
</gene>
<comment type="catalytic activity">
    <reaction evidence="13">
        <text>N-(9Z-hexadecenoyl) ethanolamine + H2O = (9Z)-hexadecenoate + ethanolamine</text>
        <dbReference type="Rhea" id="RHEA:35563"/>
        <dbReference type="ChEBI" id="CHEBI:15377"/>
        <dbReference type="ChEBI" id="CHEBI:32372"/>
        <dbReference type="ChEBI" id="CHEBI:57603"/>
        <dbReference type="ChEBI" id="CHEBI:71465"/>
    </reaction>
    <physiologicalReaction direction="left-to-right" evidence="13">
        <dbReference type="Rhea" id="RHEA:35564"/>
    </physiologicalReaction>
</comment>
<comment type="catalytic activity">
    <reaction evidence="8">
        <text>(9Z)-octadecenoate + glycine = N-(9Z-octadecenoyl)glycine + H2O</text>
        <dbReference type="Rhea" id="RHEA:51316"/>
        <dbReference type="ChEBI" id="CHEBI:15377"/>
        <dbReference type="ChEBI" id="CHEBI:30823"/>
        <dbReference type="ChEBI" id="CHEBI:57305"/>
        <dbReference type="ChEBI" id="CHEBI:133992"/>
    </reaction>
    <physiologicalReaction direction="right-to-left" evidence="8">
        <dbReference type="Rhea" id="RHEA:51318"/>
    </physiologicalReaction>
</comment>
<keyword evidence="5" id="KW-0378">Hydrolase</keyword>
<reference evidence="22" key="1">
    <citation type="submission" date="2023-10" db="EMBL/GenBank/DDBJ databases">
        <title>Genome assembly of Pristionchus species.</title>
        <authorList>
            <person name="Yoshida K."/>
            <person name="Sommer R.J."/>
        </authorList>
    </citation>
    <scope>NUCLEOTIDE SEQUENCE</scope>
    <source>
        <strain evidence="22">RS5133</strain>
    </source>
</reference>
<evidence type="ECO:0000256" key="10">
    <source>
        <dbReference type="ARBA" id="ARBA00048606"/>
    </source>
</evidence>
<evidence type="ECO:0000256" key="8">
    <source>
        <dbReference type="ARBA" id="ARBA00047450"/>
    </source>
</evidence>
<keyword evidence="4" id="KW-0597">Phosphoprotein</keyword>